<dbReference type="Gene3D" id="2.40.30.170">
    <property type="match status" value="1"/>
</dbReference>
<evidence type="ECO:0000256" key="11">
    <source>
        <dbReference type="SAM" id="Phobius"/>
    </source>
</evidence>
<evidence type="ECO:0000313" key="15">
    <source>
        <dbReference type="Proteomes" id="UP000216173"/>
    </source>
</evidence>
<evidence type="ECO:0000256" key="3">
    <source>
        <dbReference type="ARBA" id="ARBA00022448"/>
    </source>
</evidence>
<evidence type="ECO:0000259" key="13">
    <source>
        <dbReference type="Pfam" id="PF25917"/>
    </source>
</evidence>
<feature type="region of interest" description="Disordered" evidence="10">
    <location>
        <begin position="1"/>
        <end position="25"/>
    </location>
</feature>
<dbReference type="Gene3D" id="1.10.287.470">
    <property type="entry name" value="Helix hairpin bin"/>
    <property type="match status" value="2"/>
</dbReference>
<name>A0A271VVE8_VIBMT</name>
<evidence type="ECO:0000256" key="10">
    <source>
        <dbReference type="SAM" id="MobiDB-lite"/>
    </source>
</evidence>
<comment type="subcellular location">
    <subcellularLocation>
        <location evidence="1">Cell inner membrane</location>
        <topology evidence="1">Single-pass membrane protein</topology>
        <orientation evidence="1">Periplasmic side</orientation>
    </subcellularLocation>
</comment>
<reference evidence="15" key="1">
    <citation type="submission" date="2017-07" db="EMBL/GenBank/DDBJ databases">
        <authorList>
            <person name="Boucher Y."/>
            <person name="Orata F.D."/>
        </authorList>
    </citation>
    <scope>NUCLEOTIDE SEQUENCE [LARGE SCALE GENOMIC DNA]</scope>
    <source>
        <strain evidence="15">OYP9E10</strain>
    </source>
</reference>
<evidence type="ECO:0000256" key="6">
    <source>
        <dbReference type="ARBA" id="ARBA00022692"/>
    </source>
</evidence>
<feature type="coiled-coil region" evidence="9">
    <location>
        <begin position="102"/>
        <end position="159"/>
    </location>
</feature>
<keyword evidence="9" id="KW-0175">Coiled coil</keyword>
<dbReference type="PANTHER" id="PTHR30386">
    <property type="entry name" value="MEMBRANE FUSION SUBUNIT OF EMRAB-TOLC MULTIDRUG EFFLUX PUMP"/>
    <property type="match status" value="1"/>
</dbReference>
<dbReference type="FunFam" id="2.40.30.170:FF:000003">
    <property type="entry name" value="Multidrug resistance protein A"/>
    <property type="match status" value="1"/>
</dbReference>
<dbReference type="InterPro" id="IPR058625">
    <property type="entry name" value="MdtA-like_BSH"/>
</dbReference>
<organism evidence="14 15">
    <name type="scientific">Vibrio metoecus</name>
    <dbReference type="NCBI Taxonomy" id="1481663"/>
    <lineage>
        <taxon>Bacteria</taxon>
        <taxon>Pseudomonadati</taxon>
        <taxon>Pseudomonadota</taxon>
        <taxon>Gammaproteobacteria</taxon>
        <taxon>Vibrionales</taxon>
        <taxon>Vibrionaceae</taxon>
        <taxon>Vibrio</taxon>
    </lineage>
</organism>
<keyword evidence="8 11" id="KW-0472">Membrane</keyword>
<feature type="domain" description="Multidrug resistance protein MdtA-like alpha-helical hairpin" evidence="12">
    <location>
        <begin position="146"/>
        <end position="209"/>
    </location>
</feature>
<protein>
    <submittedName>
        <fullName evidence="14">EmrA/EmrK family multidrug efflux transporter periplasmic adaptor subunit</fullName>
    </submittedName>
</protein>
<evidence type="ECO:0000256" key="7">
    <source>
        <dbReference type="ARBA" id="ARBA00022989"/>
    </source>
</evidence>
<dbReference type="Pfam" id="PF25876">
    <property type="entry name" value="HH_MFP_RND"/>
    <property type="match status" value="1"/>
</dbReference>
<feature type="domain" description="Multidrug resistance protein MdtA-like barrel-sandwich hybrid" evidence="13">
    <location>
        <begin position="70"/>
        <end position="285"/>
    </location>
</feature>
<gene>
    <name evidence="14" type="ORF">CGU03_03930</name>
</gene>
<dbReference type="SUPFAM" id="SSF111369">
    <property type="entry name" value="HlyD-like secretion proteins"/>
    <property type="match status" value="3"/>
</dbReference>
<dbReference type="InterPro" id="IPR058624">
    <property type="entry name" value="MdtA-like_HH"/>
</dbReference>
<dbReference type="GO" id="GO:0046677">
    <property type="term" value="P:response to antibiotic"/>
    <property type="evidence" value="ECO:0007669"/>
    <property type="project" value="UniProtKB-ARBA"/>
</dbReference>
<dbReference type="GO" id="GO:0005886">
    <property type="term" value="C:plasma membrane"/>
    <property type="evidence" value="ECO:0007669"/>
    <property type="project" value="UniProtKB-SubCell"/>
</dbReference>
<comment type="caution">
    <text evidence="14">The sequence shown here is derived from an EMBL/GenBank/DDBJ whole genome shotgun (WGS) entry which is preliminary data.</text>
</comment>
<dbReference type="Pfam" id="PF25917">
    <property type="entry name" value="BSH_RND"/>
    <property type="match status" value="1"/>
</dbReference>
<evidence type="ECO:0000256" key="5">
    <source>
        <dbReference type="ARBA" id="ARBA00022519"/>
    </source>
</evidence>
<evidence type="ECO:0000256" key="8">
    <source>
        <dbReference type="ARBA" id="ARBA00023136"/>
    </source>
</evidence>
<dbReference type="PANTHER" id="PTHR30386:SF19">
    <property type="entry name" value="MULTIDRUG EXPORT PROTEIN EMRA-RELATED"/>
    <property type="match status" value="1"/>
</dbReference>
<dbReference type="EMBL" id="NMSH01000004">
    <property type="protein sequence ID" value="PAR22133.1"/>
    <property type="molecule type" value="Genomic_DNA"/>
</dbReference>
<evidence type="ECO:0000256" key="4">
    <source>
        <dbReference type="ARBA" id="ARBA00022475"/>
    </source>
</evidence>
<keyword evidence="7 11" id="KW-1133">Transmembrane helix</keyword>
<dbReference type="AlphaFoldDB" id="A0A271VVE8"/>
<evidence type="ECO:0000256" key="9">
    <source>
        <dbReference type="SAM" id="Coils"/>
    </source>
</evidence>
<keyword evidence="5" id="KW-0997">Cell inner membrane</keyword>
<keyword evidence="6 11" id="KW-0812">Transmembrane</keyword>
<feature type="transmembrane region" description="Helical" evidence="11">
    <location>
        <begin position="34"/>
        <end position="54"/>
    </location>
</feature>
<evidence type="ECO:0000259" key="12">
    <source>
        <dbReference type="Pfam" id="PF25876"/>
    </source>
</evidence>
<dbReference type="PRINTS" id="PR01490">
    <property type="entry name" value="RTXTOXIND"/>
</dbReference>
<dbReference type="Gene3D" id="2.40.50.100">
    <property type="match status" value="1"/>
</dbReference>
<accession>A0A271VVE8</accession>
<dbReference type="GO" id="GO:1990961">
    <property type="term" value="P:xenobiotic detoxification by transmembrane export across the plasma membrane"/>
    <property type="evidence" value="ECO:0007669"/>
    <property type="project" value="UniProtKB-ARBA"/>
</dbReference>
<evidence type="ECO:0000256" key="2">
    <source>
        <dbReference type="ARBA" id="ARBA00009477"/>
    </source>
</evidence>
<dbReference type="InterPro" id="IPR050739">
    <property type="entry name" value="MFP"/>
</dbReference>
<dbReference type="Proteomes" id="UP000216173">
    <property type="component" value="Unassembled WGS sequence"/>
</dbReference>
<keyword evidence="3" id="KW-0813">Transport</keyword>
<comment type="similarity">
    <text evidence="2">Belongs to the membrane fusion protein (MFP) (TC 8.A.1) family.</text>
</comment>
<keyword evidence="4" id="KW-1003">Cell membrane</keyword>
<evidence type="ECO:0000313" key="14">
    <source>
        <dbReference type="EMBL" id="PAR22133.1"/>
    </source>
</evidence>
<evidence type="ECO:0000256" key="1">
    <source>
        <dbReference type="ARBA" id="ARBA00004383"/>
    </source>
</evidence>
<sequence length="406" mass="43517">MKQQNLNGLSSMNSNNTDTEFDGERAAQSRKKGFLGLAAAIVVAGGSYALYWHFIGSRYISTDNAYAAAEIAEVTPAVGGIIAQVNVVDTEYVKQGDVLVQLDDTDARLALLQAEADLALAERRVRSYLANDEGLTAMVEAQEANEQRVKAQFKAAQADFERAKIDLSRREDLVRSGSVSGEELTNAKTGFAQAQANFNAAKAAMAQAQATKLSTIGSQKANAALTDNTTVDSNPEVLLAKARYEQAKIDLERTVIRAPISGVVAKRQVQVGRRVQVGMPLMTVVPTTQIYVDANFKEVELRNVKVGQPVTLTADLYGDDVTYHGVVAGFSGGTGSAFSMIPAQNATGNWIKVVQRLPIRIELDPKDLQAYPLQVGLSMIATVDTAGNTDPQTLAQYRAAKASTQG</sequence>
<proteinExistence type="inferred from homology"/>
<feature type="compositionally biased region" description="Low complexity" evidence="10">
    <location>
        <begin position="1"/>
        <end position="16"/>
    </location>
</feature>
<dbReference type="GO" id="GO:0015721">
    <property type="term" value="P:bile acid and bile salt transport"/>
    <property type="evidence" value="ECO:0007669"/>
    <property type="project" value="UniProtKB-ARBA"/>
</dbReference>